<dbReference type="PROSITE" id="PS51257">
    <property type="entry name" value="PROKAR_LIPOPROTEIN"/>
    <property type="match status" value="1"/>
</dbReference>
<comment type="caution">
    <text evidence="1">The sequence shown here is derived from an EMBL/GenBank/DDBJ whole genome shotgun (WGS) entry which is preliminary data.</text>
</comment>
<sequence>MKNRLRSINGLNRLALTTTLLLAGCNEINTVPVYNLEGCFNTPYSEENPNLGYFENCYEVRKGIISRRSVKDYLSKHPNCEFEVELDQVTCR</sequence>
<accession>A0A0G0KSZ0</accession>
<protein>
    <recommendedName>
        <fullName evidence="3">Lipoprotein</fullName>
    </recommendedName>
</protein>
<evidence type="ECO:0008006" key="3">
    <source>
        <dbReference type="Google" id="ProtNLM"/>
    </source>
</evidence>
<dbReference type="AlphaFoldDB" id="A0A0G0KSZ0"/>
<dbReference type="EMBL" id="LBTR01000044">
    <property type="protein sequence ID" value="KKQ43681.1"/>
    <property type="molecule type" value="Genomic_DNA"/>
</dbReference>
<reference evidence="1 2" key="1">
    <citation type="journal article" date="2015" name="Nature">
        <title>rRNA introns, odd ribosomes, and small enigmatic genomes across a large radiation of phyla.</title>
        <authorList>
            <person name="Brown C.T."/>
            <person name="Hug L.A."/>
            <person name="Thomas B.C."/>
            <person name="Sharon I."/>
            <person name="Castelle C.J."/>
            <person name="Singh A."/>
            <person name="Wilkins M.J."/>
            <person name="Williams K.H."/>
            <person name="Banfield J.F."/>
        </authorList>
    </citation>
    <scope>NUCLEOTIDE SEQUENCE [LARGE SCALE GENOMIC DNA]</scope>
</reference>
<gene>
    <name evidence="1" type="ORF">US62_C0044G0009</name>
</gene>
<name>A0A0G0KSZ0_9BACT</name>
<dbReference type="Proteomes" id="UP000034603">
    <property type="component" value="Unassembled WGS sequence"/>
</dbReference>
<proteinExistence type="predicted"/>
<organism evidence="1 2">
    <name type="scientific">Candidatus Woesebacteria bacterium GW2011_GWA1_37_8</name>
    <dbReference type="NCBI Taxonomy" id="1618546"/>
    <lineage>
        <taxon>Bacteria</taxon>
        <taxon>Candidatus Woeseibacteriota</taxon>
    </lineage>
</organism>
<evidence type="ECO:0000313" key="1">
    <source>
        <dbReference type="EMBL" id="KKQ43681.1"/>
    </source>
</evidence>
<evidence type="ECO:0000313" key="2">
    <source>
        <dbReference type="Proteomes" id="UP000034603"/>
    </source>
</evidence>